<dbReference type="PIRSF" id="PIRSF006603">
    <property type="entry name" value="DinF"/>
    <property type="match status" value="1"/>
</dbReference>
<name>Q1MP96_LAWIP</name>
<dbReference type="InterPro" id="IPR002528">
    <property type="entry name" value="MATE_fam"/>
</dbReference>
<dbReference type="GO" id="GO:0015297">
    <property type="term" value="F:antiporter activity"/>
    <property type="evidence" value="ECO:0007669"/>
    <property type="project" value="UniProtKB-KW"/>
</dbReference>
<dbReference type="InterPro" id="IPR050222">
    <property type="entry name" value="MATE_MdtK"/>
</dbReference>
<evidence type="ECO:0000256" key="6">
    <source>
        <dbReference type="ARBA" id="ARBA00022989"/>
    </source>
</evidence>
<feature type="transmembrane region" description="Helical" evidence="10">
    <location>
        <begin position="391"/>
        <end position="414"/>
    </location>
</feature>
<dbReference type="Proteomes" id="UP000002430">
    <property type="component" value="Chromosome"/>
</dbReference>
<dbReference type="STRING" id="363253.LI1127"/>
<dbReference type="HOGENOM" id="CLU_012893_5_3_7"/>
<dbReference type="GO" id="GO:0042910">
    <property type="term" value="F:xenobiotic transmembrane transporter activity"/>
    <property type="evidence" value="ECO:0007669"/>
    <property type="project" value="InterPro"/>
</dbReference>
<dbReference type="GO" id="GO:0006811">
    <property type="term" value="P:monoatomic ion transport"/>
    <property type="evidence" value="ECO:0007669"/>
    <property type="project" value="UniProtKB-KW"/>
</dbReference>
<keyword evidence="2" id="KW-0813">Transport</keyword>
<feature type="transmembrane region" description="Helical" evidence="10">
    <location>
        <begin position="125"/>
        <end position="147"/>
    </location>
</feature>
<comment type="subcellular location">
    <subcellularLocation>
        <location evidence="1">Cell membrane</location>
        <topology evidence="1">Multi-pass membrane protein</topology>
    </subcellularLocation>
</comment>
<feature type="transmembrane region" description="Helical" evidence="10">
    <location>
        <begin position="193"/>
        <end position="216"/>
    </location>
</feature>
<feature type="transmembrane region" description="Helical" evidence="10">
    <location>
        <begin position="317"/>
        <end position="337"/>
    </location>
</feature>
<dbReference type="NCBIfam" id="TIGR00797">
    <property type="entry name" value="matE"/>
    <property type="match status" value="1"/>
</dbReference>
<evidence type="ECO:0000256" key="9">
    <source>
        <dbReference type="ARBA" id="ARBA00031636"/>
    </source>
</evidence>
<evidence type="ECO:0000256" key="2">
    <source>
        <dbReference type="ARBA" id="ARBA00022448"/>
    </source>
</evidence>
<protein>
    <recommendedName>
        <fullName evidence="9">Multidrug-efflux transporter</fullName>
    </recommendedName>
</protein>
<evidence type="ECO:0000256" key="1">
    <source>
        <dbReference type="ARBA" id="ARBA00004651"/>
    </source>
</evidence>
<dbReference type="EMBL" id="AM180252">
    <property type="protein sequence ID" value="CAJ55181.1"/>
    <property type="molecule type" value="Genomic_DNA"/>
</dbReference>
<keyword evidence="3" id="KW-0050">Antiport</keyword>
<keyword evidence="7" id="KW-0406">Ion transport</keyword>
<feature type="transmembrane region" description="Helical" evidence="10">
    <location>
        <begin position="159"/>
        <end position="187"/>
    </location>
</feature>
<dbReference type="eggNOG" id="COG0534">
    <property type="taxonomic scope" value="Bacteria"/>
</dbReference>
<accession>Q1MP96</accession>
<dbReference type="PRINTS" id="PR00173">
    <property type="entry name" value="EDTRNSPORT"/>
</dbReference>
<dbReference type="PANTHER" id="PTHR43298">
    <property type="entry name" value="MULTIDRUG RESISTANCE PROTEIN NORM-RELATED"/>
    <property type="match status" value="1"/>
</dbReference>
<keyword evidence="8 10" id="KW-0472">Membrane</keyword>
<dbReference type="AlphaFoldDB" id="Q1MP96"/>
<feature type="transmembrane region" description="Helical" evidence="10">
    <location>
        <begin position="420"/>
        <end position="440"/>
    </location>
</feature>
<dbReference type="Pfam" id="PF01554">
    <property type="entry name" value="MatE"/>
    <property type="match status" value="2"/>
</dbReference>
<dbReference type="GO" id="GO:0005886">
    <property type="term" value="C:plasma membrane"/>
    <property type="evidence" value="ECO:0007669"/>
    <property type="project" value="UniProtKB-SubCell"/>
</dbReference>
<keyword evidence="4" id="KW-1003">Cell membrane</keyword>
<dbReference type="PANTHER" id="PTHR43298:SF2">
    <property type="entry name" value="FMN_FAD EXPORTER YEEO-RELATED"/>
    <property type="match status" value="1"/>
</dbReference>
<evidence type="ECO:0000313" key="11">
    <source>
        <dbReference type="EMBL" id="CAJ55181.1"/>
    </source>
</evidence>
<evidence type="ECO:0000256" key="5">
    <source>
        <dbReference type="ARBA" id="ARBA00022692"/>
    </source>
</evidence>
<keyword evidence="6 10" id="KW-1133">Transmembrane helix</keyword>
<dbReference type="RefSeq" id="WP_011527210.1">
    <property type="nucleotide sequence ID" value="NC_008011.1"/>
</dbReference>
<feature type="transmembrane region" description="Helical" evidence="10">
    <location>
        <begin position="357"/>
        <end position="379"/>
    </location>
</feature>
<proteinExistence type="predicted"/>
<dbReference type="KEGG" id="lip:LI1127"/>
<sequence length="455" mass="50159">MKIKNKYQQIQEIWQLTWPQASMLLCQFFISITDVWAAGQLGSEVQASIGIIAQAQMLLLSLVMAASSGAVASISQSLGAKKYIRAQRYIGLVVFSCLILGVCLTILGVIFQVPFLEFVQTPESIFSMALIFFEFYLLALPGQYMLTIGSAVFRAVKSVYIPLYVAIIIGILNFIGDMAFGLGWWGWPSYGAIGIAWTTFISVSFGGVVILFLLFYNHWLTRYSFPPWCWIKKGSMYLLQVAGPSLATAAIWQTGYLVLFIIAGTLPSEGVATLAGLTAGIRIEAILFLPGIAFSMTSAILVGYALGLGNKQEAKHVLLMVVFVACLSMSFLGAMLWPWRDTLAAFLSSDPLVRQEIVSYLSYNILCVPFTIASIVLAGGLNGAGASIYPMIIFGCSIWGIRLPLAWFLSHFLWETSSGVYMALLVSQVVQSMLLLWIVLRYNWARFSMYNSMSK</sequence>
<dbReference type="InterPro" id="IPR048279">
    <property type="entry name" value="MdtK-like"/>
</dbReference>
<reference evidence="11 12" key="1">
    <citation type="submission" date="2005-11" db="EMBL/GenBank/DDBJ databases">
        <title>The complete genome sequence of Lawsonia intracellularis: the causative agent of proliferative enteropathy.</title>
        <authorList>
            <person name="Kaur K."/>
            <person name="Zhang Q."/>
            <person name="Beckler D."/>
            <person name="Munir S."/>
            <person name="Li L."/>
            <person name="Kinsley K."/>
            <person name="Herron L."/>
            <person name="Peterson A."/>
            <person name="May B."/>
            <person name="Singh S."/>
            <person name="Gebhart C."/>
            <person name="Kapur V."/>
        </authorList>
    </citation>
    <scope>NUCLEOTIDE SEQUENCE [LARGE SCALE GENOMIC DNA]</scope>
    <source>
        <strain evidence="11 12">PHE/MN1-00</strain>
    </source>
</reference>
<evidence type="ECO:0000256" key="8">
    <source>
        <dbReference type="ARBA" id="ARBA00023136"/>
    </source>
</evidence>
<evidence type="ECO:0000256" key="7">
    <source>
        <dbReference type="ARBA" id="ARBA00023065"/>
    </source>
</evidence>
<organism evidence="11 12">
    <name type="scientific">Lawsonia intracellularis (strain PHE/MN1-00)</name>
    <dbReference type="NCBI Taxonomy" id="363253"/>
    <lineage>
        <taxon>Bacteria</taxon>
        <taxon>Pseudomonadati</taxon>
        <taxon>Thermodesulfobacteriota</taxon>
        <taxon>Desulfovibrionia</taxon>
        <taxon>Desulfovibrionales</taxon>
        <taxon>Desulfovibrionaceae</taxon>
        <taxon>Lawsonia</taxon>
    </lineage>
</organism>
<gene>
    <name evidence="11" type="ordered locus">LI1127</name>
</gene>
<feature type="transmembrane region" description="Helical" evidence="10">
    <location>
        <begin position="89"/>
        <end position="113"/>
    </location>
</feature>
<feature type="transmembrane region" description="Helical" evidence="10">
    <location>
        <begin position="237"/>
        <end position="263"/>
    </location>
</feature>
<keyword evidence="12" id="KW-1185">Reference proteome</keyword>
<evidence type="ECO:0000256" key="3">
    <source>
        <dbReference type="ARBA" id="ARBA00022449"/>
    </source>
</evidence>
<evidence type="ECO:0000313" key="12">
    <source>
        <dbReference type="Proteomes" id="UP000002430"/>
    </source>
</evidence>
<evidence type="ECO:0000256" key="4">
    <source>
        <dbReference type="ARBA" id="ARBA00022475"/>
    </source>
</evidence>
<dbReference type="CDD" id="cd13137">
    <property type="entry name" value="MATE_NorM_like"/>
    <property type="match status" value="1"/>
</dbReference>
<dbReference type="OrthoDB" id="9776324at2"/>
<keyword evidence="5 10" id="KW-0812">Transmembrane</keyword>
<evidence type="ECO:0000256" key="10">
    <source>
        <dbReference type="SAM" id="Phobius"/>
    </source>
</evidence>
<feature type="transmembrane region" description="Helical" evidence="10">
    <location>
        <begin position="283"/>
        <end position="305"/>
    </location>
</feature>